<evidence type="ECO:0000313" key="5">
    <source>
        <dbReference type="Proteomes" id="UP001244443"/>
    </source>
</evidence>
<protein>
    <submittedName>
        <fullName evidence="4">Ig-like domain-containing protein</fullName>
    </submittedName>
</protein>
<evidence type="ECO:0000256" key="1">
    <source>
        <dbReference type="ARBA" id="ARBA00022729"/>
    </source>
</evidence>
<organism evidence="4 5">
    <name type="scientific">Marivirga arenosa</name>
    <dbReference type="NCBI Taxonomy" id="3059076"/>
    <lineage>
        <taxon>Bacteria</taxon>
        <taxon>Pseudomonadati</taxon>
        <taxon>Bacteroidota</taxon>
        <taxon>Cytophagia</taxon>
        <taxon>Cytophagales</taxon>
        <taxon>Marivirgaceae</taxon>
        <taxon>Marivirga</taxon>
    </lineage>
</organism>
<evidence type="ECO:0000259" key="3">
    <source>
        <dbReference type="Pfam" id="PF13205"/>
    </source>
</evidence>
<evidence type="ECO:0000313" key="4">
    <source>
        <dbReference type="EMBL" id="WMN07820.1"/>
    </source>
</evidence>
<dbReference type="RefSeq" id="WP_308358092.1">
    <property type="nucleotide sequence ID" value="NZ_CP129970.2"/>
</dbReference>
<feature type="domain" description="SbsA Ig-like" evidence="3">
    <location>
        <begin position="30"/>
        <end position="129"/>
    </location>
</feature>
<dbReference type="EMBL" id="CP129970">
    <property type="protein sequence ID" value="WMN07820.1"/>
    <property type="molecule type" value="Genomic_DNA"/>
</dbReference>
<keyword evidence="5" id="KW-1185">Reference proteome</keyword>
<dbReference type="Pfam" id="PF13205">
    <property type="entry name" value="Big_5"/>
    <property type="match status" value="1"/>
</dbReference>
<accession>A0AA51RDU8</accession>
<reference evidence="4" key="1">
    <citation type="submission" date="2023-08" db="EMBL/GenBank/DDBJ databases">
        <title>Comparative genomics and taxonomic characterization of three novel marine species of genus Marivirga.</title>
        <authorList>
            <person name="Muhammad N."/>
            <person name="Kim S.-G."/>
        </authorList>
    </citation>
    <scope>NUCLEOTIDE SEQUENCE [LARGE SCALE GENOMIC DNA]</scope>
    <source>
        <strain evidence="4">ABR2-2</strain>
    </source>
</reference>
<dbReference type="PROSITE" id="PS51257">
    <property type="entry name" value="PROKAR_LIPOPROTEIN"/>
    <property type="match status" value="1"/>
</dbReference>
<evidence type="ECO:0000256" key="2">
    <source>
        <dbReference type="SAM" id="SignalP"/>
    </source>
</evidence>
<proteinExistence type="predicted"/>
<sequence length="608" mass="70042">MIKRYISLLFNILIIYACATVQSPTGGEKDEKAPILYESNPADQSINFKGTEIRLFFNEWMKLEQIQNELIITPREEIDYEANLKKQELIIQLKKPLKDSTTYTFNFREALKDITEGNLWENPVIAFSTGPFLDSLEFKGQVENVFTHQAQKDFLVGLYDANYDSADLRQGKPVYFTTTDENGNYRFRNLKAGDYRLYTFRDSNNDLINNSQSEAFGFHNEIISLYDSIGNIKLSTYKRNEDTLKLKKYSPVGKDFIIQYNKGIKDYSLINPIDSSQYIYANDVEKSKYIKVYRENFPQLEYETDSVLLISHVIDSTYNNRTDSVYVKFRESRVTNDSIKILTKPEGKITSGIQEFELSTTKPIFDINYDSIQIRYDSIPVYRIDNKNVKISANKKNISILTKLDKSQVEATIDSITAYLSTLNTDTTTNENDSVSNETDTLSKNLSENKQLYNSNNTSNSKKSNLNLYIGQAAFIGIEKDSSKSSSTKIEFKEAEEYGIIKGKVIGAEVPFVVELLDEEFNVLDSISNQEEYTFQYVEPGDYKLRLLKDENNNQKWDAGNPFTLKESEKYIFLNELITVKANWEVIDKNFDLSVENEVDNSVKEEDL</sequence>
<dbReference type="InterPro" id="IPR032812">
    <property type="entry name" value="SbsA_Ig"/>
</dbReference>
<gene>
    <name evidence="4" type="ORF">QYS48_29990</name>
</gene>
<feature type="chain" id="PRO_5041400010" evidence="2">
    <location>
        <begin position="20"/>
        <end position="608"/>
    </location>
</feature>
<dbReference type="SUPFAM" id="SSF117074">
    <property type="entry name" value="Hypothetical protein PA1324"/>
    <property type="match status" value="1"/>
</dbReference>
<dbReference type="Gene3D" id="2.60.40.10">
    <property type="entry name" value="Immunoglobulins"/>
    <property type="match status" value="1"/>
</dbReference>
<dbReference type="InterPro" id="IPR013783">
    <property type="entry name" value="Ig-like_fold"/>
</dbReference>
<dbReference type="AlphaFoldDB" id="A0AA51RDU8"/>
<name>A0AA51RDU8_9BACT</name>
<feature type="signal peptide" evidence="2">
    <location>
        <begin position="1"/>
        <end position="19"/>
    </location>
</feature>
<dbReference type="Proteomes" id="UP001244443">
    <property type="component" value="Chromosome"/>
</dbReference>
<keyword evidence="1 2" id="KW-0732">Signal</keyword>